<proteinExistence type="predicted"/>
<accession>A0A6J4IWZ8</accession>
<protein>
    <submittedName>
        <fullName evidence="2">Translation elongation factor Tu</fullName>
    </submittedName>
</protein>
<reference evidence="2" key="1">
    <citation type="submission" date="2020-02" db="EMBL/GenBank/DDBJ databases">
        <authorList>
            <person name="Meier V. D."/>
        </authorList>
    </citation>
    <scope>NUCLEOTIDE SEQUENCE</scope>
    <source>
        <strain evidence="2">AVDCRST_MAG26</strain>
    </source>
</reference>
<feature type="compositionally biased region" description="Basic and acidic residues" evidence="1">
    <location>
        <begin position="1"/>
        <end position="18"/>
    </location>
</feature>
<sequence length="49" mass="5218">RDGDGDAGRQRADGRGADHAGGGGRRAALCDPRRRAHGGRGRRHQDRSL</sequence>
<feature type="non-terminal residue" evidence="2">
    <location>
        <position position="1"/>
    </location>
</feature>
<feature type="non-terminal residue" evidence="2">
    <location>
        <position position="49"/>
    </location>
</feature>
<name>A0A6J4IWZ8_9CHLR</name>
<gene>
    <name evidence="2" type="ORF">AVDCRST_MAG26-2496</name>
</gene>
<keyword evidence="2" id="KW-0648">Protein biosynthesis</keyword>
<dbReference type="EMBL" id="CADCTK010000571">
    <property type="protein sequence ID" value="CAA9264504.1"/>
    <property type="molecule type" value="Genomic_DNA"/>
</dbReference>
<keyword evidence="2" id="KW-0251">Elongation factor</keyword>
<dbReference type="GO" id="GO:0003746">
    <property type="term" value="F:translation elongation factor activity"/>
    <property type="evidence" value="ECO:0007669"/>
    <property type="project" value="UniProtKB-KW"/>
</dbReference>
<organism evidence="2">
    <name type="scientific">uncultured Chloroflexia bacterium</name>
    <dbReference type="NCBI Taxonomy" id="1672391"/>
    <lineage>
        <taxon>Bacteria</taxon>
        <taxon>Bacillati</taxon>
        <taxon>Chloroflexota</taxon>
        <taxon>Chloroflexia</taxon>
        <taxon>environmental samples</taxon>
    </lineage>
</organism>
<feature type="compositionally biased region" description="Basic residues" evidence="1">
    <location>
        <begin position="34"/>
        <end position="49"/>
    </location>
</feature>
<dbReference type="AlphaFoldDB" id="A0A6J4IWZ8"/>
<feature type="region of interest" description="Disordered" evidence="1">
    <location>
        <begin position="1"/>
        <end position="49"/>
    </location>
</feature>
<evidence type="ECO:0000313" key="2">
    <source>
        <dbReference type="EMBL" id="CAA9264504.1"/>
    </source>
</evidence>
<evidence type="ECO:0000256" key="1">
    <source>
        <dbReference type="SAM" id="MobiDB-lite"/>
    </source>
</evidence>